<gene>
    <name evidence="1" type="ORF">HX828_33295</name>
</gene>
<comment type="caution">
    <text evidence="1">The sequence shown here is derived from an EMBL/GenBank/DDBJ whole genome shotgun (WGS) entry which is preliminary data.</text>
</comment>
<dbReference type="Proteomes" id="UP000537188">
    <property type="component" value="Unassembled WGS sequence"/>
</dbReference>
<accession>A0A7Y8FJS6</accession>
<dbReference type="SUPFAM" id="SSF51182">
    <property type="entry name" value="RmlC-like cupins"/>
    <property type="match status" value="1"/>
</dbReference>
<sequence length="48" mass="5144">ADYTPDAEGGLSVHDPRLAIAWPEAVKNLSARDSSHPLIDTSFPGVRL</sequence>
<evidence type="ECO:0000313" key="2">
    <source>
        <dbReference type="Proteomes" id="UP000537188"/>
    </source>
</evidence>
<feature type="non-terminal residue" evidence="1">
    <location>
        <position position="1"/>
    </location>
</feature>
<evidence type="ECO:0000313" key="1">
    <source>
        <dbReference type="EMBL" id="NWE80449.1"/>
    </source>
</evidence>
<dbReference type="AlphaFoldDB" id="A0A7Y8FJS6"/>
<dbReference type="InterPro" id="IPR011051">
    <property type="entry name" value="RmlC_Cupin_sf"/>
</dbReference>
<proteinExistence type="predicted"/>
<organism evidence="1 2">
    <name type="scientific">Pseudomonas yamanorum</name>
    <dbReference type="NCBI Taxonomy" id="515393"/>
    <lineage>
        <taxon>Bacteria</taxon>
        <taxon>Pseudomonadati</taxon>
        <taxon>Pseudomonadota</taxon>
        <taxon>Gammaproteobacteria</taxon>
        <taxon>Pseudomonadales</taxon>
        <taxon>Pseudomonadaceae</taxon>
        <taxon>Pseudomonas</taxon>
    </lineage>
</organism>
<reference evidence="1 2" key="1">
    <citation type="submission" date="2020-04" db="EMBL/GenBank/DDBJ databases">
        <title>Molecular characterization of pseudomonads from Agaricus bisporus reveal novel blotch 2 pathogens in Western Europe.</title>
        <authorList>
            <person name="Taparia T."/>
            <person name="Krijger M."/>
            <person name="Haynes E."/>
            <person name="Elpinstone J.G."/>
            <person name="Noble R."/>
            <person name="Van Der Wolf J."/>
        </authorList>
    </citation>
    <scope>NUCLEOTIDE SEQUENCE [LARGE SCALE GENOMIC DNA]</scope>
    <source>
        <strain evidence="1 2">IPO3781</strain>
    </source>
</reference>
<protein>
    <submittedName>
        <fullName evidence="1">dTDP-4-dehydrorhamnose 3,5-epimerase family protein</fullName>
    </submittedName>
</protein>
<dbReference type="EMBL" id="JACARF010000177">
    <property type="protein sequence ID" value="NWE80449.1"/>
    <property type="molecule type" value="Genomic_DNA"/>
</dbReference>
<name>A0A7Y8FJS6_9PSED</name>
<dbReference type="Gene3D" id="2.60.120.10">
    <property type="entry name" value="Jelly Rolls"/>
    <property type="match status" value="1"/>
</dbReference>
<dbReference type="InterPro" id="IPR014710">
    <property type="entry name" value="RmlC-like_jellyroll"/>
</dbReference>